<comment type="caution">
    <text evidence="1">The sequence shown here is derived from an EMBL/GenBank/DDBJ whole genome shotgun (WGS) entry which is preliminary data.</text>
</comment>
<dbReference type="Proteomes" id="UP001345827">
    <property type="component" value="Unassembled WGS sequence"/>
</dbReference>
<dbReference type="GO" id="GO:1990879">
    <property type="term" value="C:CST complex"/>
    <property type="evidence" value="ECO:0007669"/>
    <property type="project" value="InterPro"/>
</dbReference>
<gene>
    <name evidence="1" type="ORF">LTR25_009090</name>
</gene>
<dbReference type="Gene3D" id="2.40.50.140">
    <property type="entry name" value="Nucleic acid-binding proteins"/>
    <property type="match status" value="1"/>
</dbReference>
<sequence length="148" mass="16352">MSEFATNGPVASKFVFLKDVATLPPNTKVRLLGCIVDHDTAEGQIILEHAYPKNAKPIPHVLVDIDLVLESIEPSILSTGSWINVIGYTRPTQRGVRKSKARLRQPADESSFLQAVLVWTAGALKITDYEITLEEQRSAQKNLISKSK</sequence>
<dbReference type="InterPro" id="IPR024222">
    <property type="entry name" value="Ten1_fungal"/>
</dbReference>
<evidence type="ECO:0000313" key="2">
    <source>
        <dbReference type="Proteomes" id="UP001345827"/>
    </source>
</evidence>
<name>A0AAV9PYX4_9PEZI</name>
<organism evidence="1 2">
    <name type="scientific">Vermiconidia calcicola</name>
    <dbReference type="NCBI Taxonomy" id="1690605"/>
    <lineage>
        <taxon>Eukaryota</taxon>
        <taxon>Fungi</taxon>
        <taxon>Dikarya</taxon>
        <taxon>Ascomycota</taxon>
        <taxon>Pezizomycotina</taxon>
        <taxon>Dothideomycetes</taxon>
        <taxon>Dothideomycetidae</taxon>
        <taxon>Mycosphaerellales</taxon>
        <taxon>Extremaceae</taxon>
        <taxon>Vermiconidia</taxon>
    </lineage>
</organism>
<dbReference type="GO" id="GO:0016233">
    <property type="term" value="P:telomere capping"/>
    <property type="evidence" value="ECO:0007669"/>
    <property type="project" value="InterPro"/>
</dbReference>
<protein>
    <submittedName>
        <fullName evidence="1">Uncharacterized protein</fullName>
    </submittedName>
</protein>
<reference evidence="1 2" key="1">
    <citation type="submission" date="2023-06" db="EMBL/GenBank/DDBJ databases">
        <title>Black Yeasts Isolated from many extreme environments.</title>
        <authorList>
            <person name="Coleine C."/>
            <person name="Stajich J.E."/>
            <person name="Selbmann L."/>
        </authorList>
    </citation>
    <scope>NUCLEOTIDE SEQUENCE [LARGE SCALE GENOMIC DNA]</scope>
    <source>
        <strain evidence="1 2">CCFEE 5887</strain>
    </source>
</reference>
<proteinExistence type="predicted"/>
<dbReference type="GO" id="GO:0043047">
    <property type="term" value="F:single-stranded telomeric DNA binding"/>
    <property type="evidence" value="ECO:0007669"/>
    <property type="project" value="InterPro"/>
</dbReference>
<dbReference type="EMBL" id="JAXLQG010000019">
    <property type="protein sequence ID" value="KAK5530512.1"/>
    <property type="molecule type" value="Genomic_DNA"/>
</dbReference>
<dbReference type="Pfam" id="PF12658">
    <property type="entry name" value="Ten1"/>
    <property type="match status" value="1"/>
</dbReference>
<dbReference type="InterPro" id="IPR012340">
    <property type="entry name" value="NA-bd_OB-fold"/>
</dbReference>
<keyword evidence="2" id="KW-1185">Reference proteome</keyword>
<accession>A0AAV9PYX4</accession>
<evidence type="ECO:0000313" key="1">
    <source>
        <dbReference type="EMBL" id="KAK5530512.1"/>
    </source>
</evidence>
<dbReference type="AlphaFoldDB" id="A0AAV9PYX4"/>